<name>A5I3U5_CLOBH</name>
<dbReference type="GeneID" id="5186429"/>
<dbReference type="PATRIC" id="fig|413999.7.peg.2142"/>
<gene>
    <name evidence="1" type="ordered locus">CBO2174</name>
</gene>
<accession>A7G597</accession>
<dbReference type="EMBL" id="AM412317">
    <property type="protein sequence ID" value="CAL83715.1"/>
    <property type="molecule type" value="Genomic_DNA"/>
</dbReference>
<evidence type="ECO:0000313" key="2">
    <source>
        <dbReference type="Proteomes" id="UP000001986"/>
    </source>
</evidence>
<organism evidence="1 2">
    <name type="scientific">Clostridium botulinum (strain Hall / ATCC 3502 / NCTC 13319 / Type A)</name>
    <dbReference type="NCBI Taxonomy" id="441771"/>
    <lineage>
        <taxon>Bacteria</taxon>
        <taxon>Bacillati</taxon>
        <taxon>Bacillota</taxon>
        <taxon>Clostridia</taxon>
        <taxon>Eubacteriales</taxon>
        <taxon>Clostridiaceae</taxon>
        <taxon>Clostridium</taxon>
    </lineage>
</organism>
<dbReference type="Proteomes" id="UP000001986">
    <property type="component" value="Chromosome"/>
</dbReference>
<proteinExistence type="predicted"/>
<protein>
    <recommendedName>
        <fullName evidence="3">CRISPR-associated protein Cmr3</fullName>
    </recommendedName>
</protein>
<evidence type="ECO:0000313" key="1">
    <source>
        <dbReference type="EMBL" id="CAL83715.1"/>
    </source>
</evidence>
<accession>A5I3U5</accession>
<evidence type="ECO:0008006" key="3">
    <source>
        <dbReference type="Google" id="ProtNLM"/>
    </source>
</evidence>
<reference evidence="1 2" key="1">
    <citation type="journal article" date="2007" name="Genome Res.">
        <title>Genome sequence of a proteolytic (Group I) Clostridium botulinum strain Hall A and comparative analysis of the clostridial genomes.</title>
        <authorList>
            <person name="Sebaihia M."/>
            <person name="Peck M.W."/>
            <person name="Minton N.P."/>
            <person name="Thomson N.R."/>
            <person name="Holden M.T.G."/>
            <person name="Mitchell W.J."/>
            <person name="Carter A.T."/>
            <person name="Bentley S.D."/>
            <person name="Mason D.R."/>
            <person name="Crossman L."/>
            <person name="Paul C.J."/>
            <person name="Ivens A."/>
            <person name="Wells-Bennik M.H.J."/>
            <person name="Davis I.J."/>
            <person name="Cerdeno-Tarraga A.M."/>
            <person name="Churcher C."/>
            <person name="Quail M.A."/>
            <person name="Chillingworth T."/>
            <person name="Feltwell T."/>
            <person name="Fraser A."/>
            <person name="Goodhead I."/>
            <person name="Hance Z."/>
            <person name="Jagels K."/>
            <person name="Larke N."/>
            <person name="Maddison M."/>
            <person name="Moule S."/>
            <person name="Mungall K."/>
            <person name="Norbertczak H."/>
            <person name="Rabbinowitsch E."/>
            <person name="Sanders M."/>
            <person name="Simmonds M."/>
            <person name="White B."/>
            <person name="Whithead S."/>
            <person name="Parkhill J."/>
        </authorList>
    </citation>
    <scope>NUCLEOTIDE SEQUENCE [LARGE SCALE GENOMIC DNA]</scope>
    <source>
        <strain evidence="2">Hall / ATCC 3502 / NCTC 13319 / Type A [Sanger]</strain>
    </source>
</reference>
<dbReference type="KEGG" id="cbh:CLC_2116"/>
<keyword evidence="2" id="KW-1185">Reference proteome</keyword>
<dbReference type="HOGENOM" id="CLU_757921_0_0_9"/>
<dbReference type="RefSeq" id="WP_011986673.1">
    <property type="nucleotide sequence ID" value="NC_009698.1"/>
</dbReference>
<dbReference type="Pfam" id="PF09700">
    <property type="entry name" value="Cas_Cmr3"/>
    <property type="match status" value="1"/>
</dbReference>
<sequence length="399" mass="47040">MSKYLVKLKPVDSFFFGGEKVFDFYDGKKPLKNNIVKSREFPQQTSILGMIRKEILVLNSCIREKWDYSKDQQKENNKLIGERSFNITDKNEDFGIINSISPVFIIEETKVSDKFLIKIPKDHNVNDSLNKYNPFKFNNDKGNCLKVKTNLVKEVYLPIDFEAKKGLSEDFIDIKTGDIVSKNKVFIRDCSIGIKLDENHKTKDNSLFRLEKYKFKYDNRYERADKCFAFILDVEEEKGKITFENYKNIITLGGEGSHFFISFEKVNFDIKEKIDFINKEKNSFTIKERVRVATNKEEIKETKLIYKIILLSDTYISKDIYEKNCNYSISTKIDFRNLCSDNYCKNIDEYHYKRLKKSDSKYSLLEKGSVLFASKENYDRLIKNINNSKFQKIGYNIFI</sequence>
<dbReference type="KEGG" id="cbo:CBO2174"/>
<dbReference type="AlphaFoldDB" id="A5I3U5"/>
<dbReference type="InterPro" id="IPR019117">
    <property type="entry name" value="CRISPR-assoc_protein_Cmr3"/>
</dbReference>